<dbReference type="AlphaFoldDB" id="A9L329"/>
<protein>
    <submittedName>
        <fullName evidence="2">NTPase (NACHT family)-like protein</fullName>
    </submittedName>
</protein>
<dbReference type="KEGG" id="sbn:Sbal195_3798"/>
<evidence type="ECO:0000313" key="3">
    <source>
        <dbReference type="Proteomes" id="UP000000770"/>
    </source>
</evidence>
<sequence length="584" mass="67098">MIEQALFKKLIDSLWPTIINKASLTKKLKNLNAANAYLSAANVEKVKTIWQVDKEVNLHNFYYPTQIQLEGNKIKIEGLNSFPDNGKIVIQGTAGQGKSILMRYITSIELKKASTLPIFVELRKISEKKSLIDLILDNLKEIGLDIDSSELDALFATGKCSLLLDAFDEIPKSLVNETITSIESICNQHYSLAVIISSRPNAEIQKSTFFRVINLAELSPADFEPLLEKLFYSSENNIADLLKAIHSSESQVVDVITTPLLLTLLVIIYKSFNEIPNNLSEFYDKLFTILCYRHDSTKPGFKREFSTGLTESQLAKLFDSFCFCCMKAKVSSLTKNEAISLTNEAIELSNSNIDNAEPFLNDITKVTCLVVEEGFEYHFIHKSIREYHAAHYLKEHAQERLKIAFYNHASLYCENYYQELKFLESIDEYNYKKHFLVPHIDYIFNTANIDKNNINKNNAINKIFENINVLIDDNGRLSGISHPKSDILINNIFNLYHDLVIFLFRSHENKFAAGYNLNKQDKTINEDKNHITKEFYLLDFIEKYNMTEKFSEHTEKLLNKLSKTQLDAIEFIEKSDKIIKKISF</sequence>
<dbReference type="Pfam" id="PF05729">
    <property type="entry name" value="NACHT"/>
    <property type="match status" value="1"/>
</dbReference>
<dbReference type="HOGENOM" id="CLU_028390_1_0_6"/>
<dbReference type="InterPro" id="IPR027417">
    <property type="entry name" value="P-loop_NTPase"/>
</dbReference>
<dbReference type="PANTHER" id="PTHR46312:SF2">
    <property type="entry name" value="NUCLEOTIDE-BINDING OLIGOMERIZATION DOMAIN-CONTAINING PROTEIN 2-LIKE"/>
    <property type="match status" value="1"/>
</dbReference>
<proteinExistence type="predicted"/>
<dbReference type="Gene3D" id="3.40.50.300">
    <property type="entry name" value="P-loop containing nucleotide triphosphate hydrolases"/>
    <property type="match status" value="1"/>
</dbReference>
<dbReference type="InterPro" id="IPR007111">
    <property type="entry name" value="NACHT_NTPase"/>
</dbReference>
<dbReference type="RefSeq" id="WP_012197654.1">
    <property type="nucleotide sequence ID" value="NC_009997.1"/>
</dbReference>
<gene>
    <name evidence="2" type="ordered locus">Sbal195_3798</name>
</gene>
<accession>A9L329</accession>
<dbReference type="PANTHER" id="PTHR46312">
    <property type="entry name" value="NACHT DOMAIN-CONTAINING PROTEIN"/>
    <property type="match status" value="1"/>
</dbReference>
<dbReference type="GeneID" id="11773814"/>
<dbReference type="EMBL" id="CP000891">
    <property type="protein sequence ID" value="ABX50958.1"/>
    <property type="molecule type" value="Genomic_DNA"/>
</dbReference>
<organism evidence="2 3">
    <name type="scientific">Shewanella baltica (strain OS195)</name>
    <dbReference type="NCBI Taxonomy" id="399599"/>
    <lineage>
        <taxon>Bacteria</taxon>
        <taxon>Pseudomonadati</taxon>
        <taxon>Pseudomonadota</taxon>
        <taxon>Gammaproteobacteria</taxon>
        <taxon>Alteromonadales</taxon>
        <taxon>Shewanellaceae</taxon>
        <taxon>Shewanella</taxon>
    </lineage>
</organism>
<dbReference type="SUPFAM" id="SSF52540">
    <property type="entry name" value="P-loop containing nucleoside triphosphate hydrolases"/>
    <property type="match status" value="1"/>
</dbReference>
<evidence type="ECO:0000259" key="1">
    <source>
        <dbReference type="Pfam" id="PF05729"/>
    </source>
</evidence>
<name>A9L329_SHEB9</name>
<reference evidence="2 3" key="1">
    <citation type="submission" date="2007-11" db="EMBL/GenBank/DDBJ databases">
        <title>Complete sequence of chromosome of Shewanella baltica OS195.</title>
        <authorList>
            <consortium name="US DOE Joint Genome Institute"/>
            <person name="Copeland A."/>
            <person name="Lucas S."/>
            <person name="Lapidus A."/>
            <person name="Barry K."/>
            <person name="Glavina del Rio T."/>
            <person name="Dalin E."/>
            <person name="Tice H."/>
            <person name="Pitluck S."/>
            <person name="Chain P."/>
            <person name="Malfatti S."/>
            <person name="Shin M."/>
            <person name="Vergez L."/>
            <person name="Schmutz J."/>
            <person name="Larimer F."/>
            <person name="Land M."/>
            <person name="Hauser L."/>
            <person name="Kyrpides N."/>
            <person name="Kim E."/>
            <person name="Brettar I."/>
            <person name="Rodrigues J."/>
            <person name="Konstantinidis K."/>
            <person name="Klappenbach J."/>
            <person name="Hofle M."/>
            <person name="Tiedje J."/>
            <person name="Richardson P."/>
        </authorList>
    </citation>
    <scope>NUCLEOTIDE SEQUENCE [LARGE SCALE GENOMIC DNA]</scope>
    <source>
        <strain evidence="2 3">OS195</strain>
    </source>
</reference>
<evidence type="ECO:0000313" key="2">
    <source>
        <dbReference type="EMBL" id="ABX50958.1"/>
    </source>
</evidence>
<feature type="domain" description="NACHT" evidence="1">
    <location>
        <begin position="88"/>
        <end position="231"/>
    </location>
</feature>
<dbReference type="Proteomes" id="UP000000770">
    <property type="component" value="Chromosome"/>
</dbReference>